<name>A0ABP7IPW6_9ACTN</name>
<gene>
    <name evidence="2" type="ORF">GCM10022242_26850</name>
</gene>
<dbReference type="InterPro" id="IPR011990">
    <property type="entry name" value="TPR-like_helical_dom_sf"/>
</dbReference>
<proteinExistence type="predicted"/>
<protein>
    <recommendedName>
        <fullName evidence="1">CHAT domain-containing protein</fullName>
    </recommendedName>
</protein>
<evidence type="ECO:0000313" key="3">
    <source>
        <dbReference type="Proteomes" id="UP001501821"/>
    </source>
</evidence>
<dbReference type="PANTHER" id="PTHR10098:SF108">
    <property type="entry name" value="TETRATRICOPEPTIDE REPEAT PROTEIN 28"/>
    <property type="match status" value="1"/>
</dbReference>
<accession>A0ABP7IPW6</accession>
<comment type="caution">
    <text evidence="2">The sequence shown here is derived from an EMBL/GenBank/DDBJ whole genome shotgun (WGS) entry which is preliminary data.</text>
</comment>
<dbReference type="RefSeq" id="WP_344776229.1">
    <property type="nucleotide sequence ID" value="NZ_BAABAH010000009.1"/>
</dbReference>
<dbReference type="InterPro" id="IPR024983">
    <property type="entry name" value="CHAT_dom"/>
</dbReference>
<reference evidence="3" key="1">
    <citation type="journal article" date="2019" name="Int. J. Syst. Evol. Microbiol.">
        <title>The Global Catalogue of Microorganisms (GCM) 10K type strain sequencing project: providing services to taxonomists for standard genome sequencing and annotation.</title>
        <authorList>
            <consortium name="The Broad Institute Genomics Platform"/>
            <consortium name="The Broad Institute Genome Sequencing Center for Infectious Disease"/>
            <person name="Wu L."/>
            <person name="Ma J."/>
        </authorList>
    </citation>
    <scope>NUCLEOTIDE SEQUENCE [LARGE SCALE GENOMIC DNA]</scope>
    <source>
        <strain evidence="3">JCM 16953</strain>
    </source>
</reference>
<dbReference type="Gene3D" id="1.25.40.10">
    <property type="entry name" value="Tetratricopeptide repeat domain"/>
    <property type="match status" value="1"/>
</dbReference>
<dbReference type="EMBL" id="BAABAH010000009">
    <property type="protein sequence ID" value="GAA3824008.1"/>
    <property type="molecule type" value="Genomic_DNA"/>
</dbReference>
<keyword evidence="3" id="KW-1185">Reference proteome</keyword>
<sequence>MTTLGNPASTAGTEVDRLIESAAAYSRRDAERSADLLDRAETALSGRRDFRRTALLSEIRGDLAVRRGQLGDAASAFRLARRNWLAVAKRLEAIRATIGSTEVQLLLGEFEEAEAAVLRTQGELAQEPHEDGRVTRLNADSQRQLADARARMGHIPTANRHYNTAENLYAALGDYDGIAQVHLGRGLAALDAGLAHNAVLELDRARAMFLAAGADRPMPVLLVLMAEALSSAGQVGRALELLDCLQPDLDSLWDTGAHRVARSHALLRAGFTAEAHAEARAAQEDFTEIGAVEHYARATLACGRASLQWGRANAAAGELAVAESLFEECGSNLMRARTWLAQAELAMSVDDIDGARALCTRVLAEELDDTVPYVGVQARIMAARVENPEAASLLLDGAAELASRTGLPELRISVRVARAQLQRRLGERDEAIDSLRGAIAAGRAWQGDLGERGAGTCCLSEGTMDLIAMLLERDDHAGRVEAWRRARAVKCDTVVPFAERTRGSVPSPDDEARHRRLDQLITETIRATSSAGIVTEETLPSVPWGSMIEYFVMGDDVVAFVLRDGQVDARVLRGVAPESQRLVRSWQQECRLMAAGSADDWTTSSPSLDGLCEMLVAPIANLLADLDEELQIIGHRHLNAIPFDALLDEVGPWYSQLDGGLPLPSAPRPAADPPTDLAMLVLAVPDENAPLITAEAEMIFRTLPSAEIVLGADAGREALARRQGAADLVHFACHGVFRQDSPLSSALRLGDGWLLASDIVTERLGLEGSVVVLSACGSGLSPDYLSEPVGLASACLAAGARGVVAALWPVDDAVTLELMTHFYRGIAEGATVSSALRQARRYVSERHPHPYYWAAFRYIAAPPEEI</sequence>
<evidence type="ECO:0000259" key="1">
    <source>
        <dbReference type="Pfam" id="PF12770"/>
    </source>
</evidence>
<feature type="domain" description="CHAT" evidence="1">
    <location>
        <begin position="608"/>
        <end position="858"/>
    </location>
</feature>
<evidence type="ECO:0000313" key="2">
    <source>
        <dbReference type="EMBL" id="GAA3824008.1"/>
    </source>
</evidence>
<organism evidence="2 3">
    <name type="scientific">Nocardioides panacisoli</name>
    <dbReference type="NCBI Taxonomy" id="627624"/>
    <lineage>
        <taxon>Bacteria</taxon>
        <taxon>Bacillati</taxon>
        <taxon>Actinomycetota</taxon>
        <taxon>Actinomycetes</taxon>
        <taxon>Propionibacteriales</taxon>
        <taxon>Nocardioidaceae</taxon>
        <taxon>Nocardioides</taxon>
    </lineage>
</organism>
<dbReference type="Pfam" id="PF12770">
    <property type="entry name" value="CHAT"/>
    <property type="match status" value="1"/>
</dbReference>
<dbReference type="SUPFAM" id="SSF48452">
    <property type="entry name" value="TPR-like"/>
    <property type="match status" value="2"/>
</dbReference>
<dbReference type="PANTHER" id="PTHR10098">
    <property type="entry name" value="RAPSYN-RELATED"/>
    <property type="match status" value="1"/>
</dbReference>
<dbReference type="Proteomes" id="UP001501821">
    <property type="component" value="Unassembled WGS sequence"/>
</dbReference>